<gene>
    <name evidence="1" type="ORF">BBD32_02785</name>
</gene>
<dbReference type="EMBL" id="CP016374">
    <property type="protein sequence ID" value="AQX00466.1"/>
    <property type="molecule type" value="Genomic_DNA"/>
</dbReference>
<reference evidence="1 2" key="1">
    <citation type="submission" date="2016-07" db="EMBL/GenBank/DDBJ databases">
        <title>Revisiting the taxonomy of the Elizabethkingia Genus using Whole-Genome Sequencing, Optical Mapping, and MALDI-TOF, along with proposal of three novel Elizabethkingia species: Elizabethkingia bruuniana sp. nov., Elizabethkingia ursingii sp. nov., and Elizabethkingia occulta sp. nov.</title>
        <authorList>
            <person name="Nicholson A.C."/>
        </authorList>
    </citation>
    <scope>NUCLEOTIDE SEQUENCE [LARGE SCALE GENOMIC DNA]</scope>
    <source>
        <strain evidence="1 2">F3201</strain>
    </source>
</reference>
<evidence type="ECO:0000313" key="2">
    <source>
        <dbReference type="Proteomes" id="UP000190848"/>
    </source>
</evidence>
<organism evidence="1 2">
    <name type="scientific">Elizabethkingia anophelis</name>
    <dbReference type="NCBI Taxonomy" id="1117645"/>
    <lineage>
        <taxon>Bacteria</taxon>
        <taxon>Pseudomonadati</taxon>
        <taxon>Bacteroidota</taxon>
        <taxon>Flavobacteriia</taxon>
        <taxon>Flavobacteriales</taxon>
        <taxon>Weeksellaceae</taxon>
        <taxon>Elizabethkingia</taxon>
    </lineage>
</organism>
<protein>
    <submittedName>
        <fullName evidence="1">Uncharacterized protein</fullName>
    </submittedName>
</protein>
<sequence>MTILQSLPEIVKREIEHPIFKNSGEKIIETLNTVSSMVGIKFDVSTKEGKEEKKITGANWISFCQGYQLTGLEIIEAYRMALRKDFPEIKVFPNLSLITAGEILKAYQEFKHGSEEWNKGRKKISSALNPVVQESEDVKKARREKMWNELLQKVENNEPCVYAGHFYSELDSKGCFSGLTASDKNALIRSKMHQILTKEVQKGKSIHFRIKEAKKLLNELEENQIINNEFLKGLAIQLVKDDLVYNYLKKQQE</sequence>
<proteinExistence type="predicted"/>
<dbReference type="AlphaFoldDB" id="A0AAU8VCU9"/>
<dbReference type="Proteomes" id="UP000190848">
    <property type="component" value="Chromosome"/>
</dbReference>
<evidence type="ECO:0000313" key="1">
    <source>
        <dbReference type="EMBL" id="AQX00466.1"/>
    </source>
</evidence>
<accession>A0AAU8VCU9</accession>
<name>A0AAU8VCU9_9FLAO</name>
<dbReference type="RefSeq" id="WP_078395175.1">
    <property type="nucleotide sequence ID" value="NZ_CP016374.1"/>
</dbReference>